<dbReference type="Proteomes" id="UP000007266">
    <property type="component" value="Linkage group 1"/>
</dbReference>
<dbReference type="PANTHER" id="PTHR11239">
    <property type="entry name" value="DNA-DIRECTED RNA POLYMERASE"/>
    <property type="match status" value="1"/>
</dbReference>
<feature type="binding site" evidence="11">
    <location>
        <position position="102"/>
    </location>
    <ligand>
        <name>Zn(2+)</name>
        <dbReference type="ChEBI" id="CHEBI:29105"/>
        <label>2</label>
    </ligand>
</feature>
<dbReference type="eggNOG" id="KOG2906">
    <property type="taxonomic scope" value="Eukaryota"/>
</dbReference>
<dbReference type="FunFam" id="2.20.25.10:FF:000005">
    <property type="entry name" value="DNA-directed RNA polymerase subunit"/>
    <property type="match status" value="1"/>
</dbReference>
<dbReference type="HOGENOM" id="CLU_093932_3_0_1"/>
<sequence>MVVFCPFCGNLLFAQQTCGRLGFACRICPVSFPIRGKISNRTYFQVKSVDDVLGGEDAWKNCDVTAETCPECSHPHAYFLQVQTRSADEPMTNFYRCCNPECAHNWRE</sequence>
<organism evidence="15 16">
    <name type="scientific">Tribolium castaneum</name>
    <name type="common">Red flour beetle</name>
    <dbReference type="NCBI Taxonomy" id="7070"/>
    <lineage>
        <taxon>Eukaryota</taxon>
        <taxon>Metazoa</taxon>
        <taxon>Ecdysozoa</taxon>
        <taxon>Arthropoda</taxon>
        <taxon>Hexapoda</taxon>
        <taxon>Insecta</taxon>
        <taxon>Pterygota</taxon>
        <taxon>Neoptera</taxon>
        <taxon>Endopterygota</taxon>
        <taxon>Coleoptera</taxon>
        <taxon>Polyphaga</taxon>
        <taxon>Cucujiformia</taxon>
        <taxon>Tenebrionidae</taxon>
        <taxon>Tenebrionidae incertae sedis</taxon>
        <taxon>Tribolium</taxon>
    </lineage>
</organism>
<feature type="binding site" evidence="11">
    <location>
        <position position="28"/>
    </location>
    <ligand>
        <name>Zn(2+)</name>
        <dbReference type="ChEBI" id="CHEBI:29105"/>
        <label>1</label>
    </ligand>
</feature>
<proteinExistence type="inferred from homology"/>
<gene>
    <name evidence="15" type="primary">GLEAN_04788-OG24003</name>
    <name evidence="15" type="ORF">TcasGA2_TC030689</name>
</gene>
<keyword evidence="2 10" id="KW-0240">DNA-directed RNA polymerase</keyword>
<keyword evidence="3 11" id="KW-0479">Metal-binding</keyword>
<feature type="binding site" evidence="11">
    <location>
        <position position="8"/>
    </location>
    <ligand>
        <name>Zn(2+)</name>
        <dbReference type="ChEBI" id="CHEBI:29105"/>
        <label>1</label>
    </ligand>
</feature>
<dbReference type="GO" id="GO:0006386">
    <property type="term" value="P:termination of RNA polymerase III transcription"/>
    <property type="evidence" value="ECO:0000318"/>
    <property type="project" value="GO_Central"/>
</dbReference>
<dbReference type="PROSITE" id="PS00466">
    <property type="entry name" value="ZF_TFIIS_1"/>
    <property type="match status" value="1"/>
</dbReference>
<evidence type="ECO:0000256" key="13">
    <source>
        <dbReference type="RuleBase" id="RU003474"/>
    </source>
</evidence>
<protein>
    <recommendedName>
        <fullName evidence="10">DNA-directed RNA polymerase subunit</fullName>
    </recommendedName>
</protein>
<comment type="subunit">
    <text evidence="8">Component of the RNA polymerase III complex consisting of 17 subunits: a ten-subunit horseshoe-shaped catalytic core composed of POLR3A/RPC1, POLR3B/RPC2, POLR1C/RPAC1, POLR1D/RPAC2, POLR3K/RPC10, POLR2E/RPABC1, POLR2F/RPABC2, POLR2H/RPABC3, POLR2K/RPABC4 and POLR2L/RPABC5; a mobile stalk composed of two subunits POLR3H/RPC8 and CRCP/RPC9, protruding from the core and functioning primarily in transcription initiation; and additional subunits homologous to general transcription factors of the RNA polymerase II machinery, POLR3C/RPC3-POLR3F/RPC6-POLR3G/RPC7 heterotrimer required for transcription initiation and POLR3D/RPC4-POLR3E/RPC5 heterodimer involved in both transcription initiation and termination.</text>
</comment>
<dbReference type="InterPro" id="IPR001529">
    <property type="entry name" value="Zn_ribbon_RPB9"/>
</dbReference>
<accession>D6W843</accession>
<comment type="subcellular location">
    <subcellularLocation>
        <location evidence="1 10">Nucleus</location>
    </subcellularLocation>
</comment>
<evidence type="ECO:0000259" key="14">
    <source>
        <dbReference type="PROSITE" id="PS51133"/>
    </source>
</evidence>
<evidence type="ECO:0000256" key="1">
    <source>
        <dbReference type="ARBA" id="ARBA00004123"/>
    </source>
</evidence>
<dbReference type="KEGG" id="tca:661029"/>
<feature type="domain" description="TFIIS-type" evidence="14">
    <location>
        <begin position="65"/>
        <end position="107"/>
    </location>
</feature>
<dbReference type="InterPro" id="IPR034014">
    <property type="entry name" value="Zn_ribbon_RPC11_C"/>
</dbReference>
<feature type="binding site" evidence="11">
    <location>
        <position position="69"/>
    </location>
    <ligand>
        <name>Zn(2+)</name>
        <dbReference type="ChEBI" id="CHEBI:29105"/>
        <label>2</label>
    </ligand>
</feature>
<dbReference type="AlphaFoldDB" id="D6W843"/>
<dbReference type="STRING" id="7070.D6W843"/>
<dbReference type="PROSITE" id="PS51133">
    <property type="entry name" value="ZF_TFIIS_2"/>
    <property type="match status" value="1"/>
</dbReference>
<dbReference type="SMART" id="SM00661">
    <property type="entry name" value="RPOL9"/>
    <property type="match status" value="1"/>
</dbReference>
<name>D6W843_TRICA</name>
<feature type="binding site" evidence="11">
    <location>
        <position position="97"/>
    </location>
    <ligand>
        <name>Zn(2+)</name>
        <dbReference type="ChEBI" id="CHEBI:29105"/>
        <label>2</label>
    </ligand>
</feature>
<dbReference type="GO" id="GO:0003676">
    <property type="term" value="F:nucleic acid binding"/>
    <property type="evidence" value="ECO:0007669"/>
    <property type="project" value="InterPro"/>
</dbReference>
<dbReference type="Pfam" id="PF02150">
    <property type="entry name" value="Zn_ribbon_RPB9"/>
    <property type="match status" value="1"/>
</dbReference>
<dbReference type="OMA" id="MEFCDEC"/>
<dbReference type="Gene3D" id="2.20.25.10">
    <property type="match status" value="1"/>
</dbReference>
<evidence type="ECO:0000256" key="9">
    <source>
        <dbReference type="ARBA" id="ARBA00054653"/>
    </source>
</evidence>
<reference evidence="15 16" key="2">
    <citation type="journal article" date="2010" name="Nucleic Acids Res.">
        <title>BeetleBase in 2010: revisions to provide comprehensive genomic information for Tribolium castaneum.</title>
        <authorList>
            <person name="Kim H.S."/>
            <person name="Murphy T."/>
            <person name="Xia J."/>
            <person name="Caragea D."/>
            <person name="Park Y."/>
            <person name="Beeman R.W."/>
            <person name="Lorenzen M.D."/>
            <person name="Butcher S."/>
            <person name="Manak J.R."/>
            <person name="Brown S.J."/>
        </authorList>
    </citation>
    <scope>GENOME REANNOTATION</scope>
    <source>
        <strain evidence="15 16">Georgia GA2</strain>
    </source>
</reference>
<dbReference type="InParanoid" id="D6W843"/>
<dbReference type="InterPro" id="IPR001222">
    <property type="entry name" value="Znf_TFIIS"/>
</dbReference>
<keyword evidence="5 11" id="KW-0862">Zinc</keyword>
<dbReference type="OrthoDB" id="282152at2759"/>
<dbReference type="CDD" id="cd10509">
    <property type="entry name" value="Zn-ribbon_RPC11"/>
    <property type="match status" value="1"/>
</dbReference>
<evidence type="ECO:0000256" key="8">
    <source>
        <dbReference type="ARBA" id="ARBA00044007"/>
    </source>
</evidence>
<keyword evidence="4 12" id="KW-0863">Zinc-finger</keyword>
<evidence type="ECO:0000256" key="10">
    <source>
        <dbReference type="PIRNR" id="PIRNR005586"/>
    </source>
</evidence>
<dbReference type="GO" id="GO:0005666">
    <property type="term" value="C:RNA polymerase III complex"/>
    <property type="evidence" value="ECO:0000318"/>
    <property type="project" value="GO_Central"/>
</dbReference>
<dbReference type="GO" id="GO:0003899">
    <property type="term" value="F:DNA-directed RNA polymerase activity"/>
    <property type="evidence" value="ECO:0007669"/>
    <property type="project" value="InterPro"/>
</dbReference>
<dbReference type="Pfam" id="PF01096">
    <property type="entry name" value="Zn_ribbon_TFIIS"/>
    <property type="match status" value="1"/>
</dbReference>
<evidence type="ECO:0000256" key="4">
    <source>
        <dbReference type="ARBA" id="ARBA00022771"/>
    </source>
</evidence>
<comment type="similarity">
    <text evidence="10 13">Belongs to the archaeal rpoM/eukaryotic RPA12/RPB9/RPC11 RNA polymerase family.</text>
</comment>
<keyword evidence="7 10" id="KW-0539">Nucleus</keyword>
<feature type="binding site" evidence="11">
    <location>
        <position position="25"/>
    </location>
    <ligand>
        <name>Zn(2+)</name>
        <dbReference type="ChEBI" id="CHEBI:29105"/>
        <label>1</label>
    </ligand>
</feature>
<dbReference type="PANTHER" id="PTHR11239:SF12">
    <property type="entry name" value="DNA-DIRECTED RNA POLYMERASE III SUBUNIT RPC10"/>
    <property type="match status" value="1"/>
</dbReference>
<dbReference type="PIRSF" id="PIRSF005586">
    <property type="entry name" value="RNApol_RpoM"/>
    <property type="match status" value="1"/>
</dbReference>
<dbReference type="InterPro" id="IPR012164">
    <property type="entry name" value="Rpa12/Rpb9/Rpc10/TFS"/>
</dbReference>
<evidence type="ECO:0000256" key="2">
    <source>
        <dbReference type="ARBA" id="ARBA00022478"/>
    </source>
</evidence>
<feature type="zinc finger region" description="C4-type" evidence="12">
    <location>
        <begin position="5"/>
        <end position="28"/>
    </location>
</feature>
<dbReference type="FunCoup" id="D6W843">
    <property type="interactions" value="430"/>
</dbReference>
<evidence type="ECO:0000313" key="15">
    <source>
        <dbReference type="EMBL" id="EFA11622.1"/>
    </source>
</evidence>
<dbReference type="SMART" id="SM00440">
    <property type="entry name" value="ZnF_C2C2"/>
    <property type="match status" value="1"/>
</dbReference>
<evidence type="ECO:0000256" key="12">
    <source>
        <dbReference type="PIRSR" id="PIRSR005586-2"/>
    </source>
</evidence>
<evidence type="ECO:0000256" key="6">
    <source>
        <dbReference type="ARBA" id="ARBA00023163"/>
    </source>
</evidence>
<dbReference type="GO" id="GO:0008270">
    <property type="term" value="F:zinc ion binding"/>
    <property type="evidence" value="ECO:0007669"/>
    <property type="project" value="UniProtKB-KW"/>
</dbReference>
<dbReference type="PhylomeDB" id="D6W843"/>
<evidence type="ECO:0000313" key="16">
    <source>
        <dbReference type="Proteomes" id="UP000007266"/>
    </source>
</evidence>
<reference evidence="15 16" key="1">
    <citation type="journal article" date="2008" name="Nature">
        <title>The genome of the model beetle and pest Tribolium castaneum.</title>
        <authorList>
            <consortium name="Tribolium Genome Sequencing Consortium"/>
            <person name="Richards S."/>
            <person name="Gibbs R.A."/>
            <person name="Weinstock G.M."/>
            <person name="Brown S.J."/>
            <person name="Denell R."/>
            <person name="Beeman R.W."/>
            <person name="Gibbs R."/>
            <person name="Beeman R.W."/>
            <person name="Brown S.J."/>
            <person name="Bucher G."/>
            <person name="Friedrich M."/>
            <person name="Grimmelikhuijzen C.J."/>
            <person name="Klingler M."/>
            <person name="Lorenzen M."/>
            <person name="Richards S."/>
            <person name="Roth S."/>
            <person name="Schroder R."/>
            <person name="Tautz D."/>
            <person name="Zdobnov E.M."/>
            <person name="Muzny D."/>
            <person name="Gibbs R.A."/>
            <person name="Weinstock G.M."/>
            <person name="Attaway T."/>
            <person name="Bell S."/>
            <person name="Buhay C.J."/>
            <person name="Chandrabose M.N."/>
            <person name="Chavez D."/>
            <person name="Clerk-Blankenburg K.P."/>
            <person name="Cree A."/>
            <person name="Dao M."/>
            <person name="Davis C."/>
            <person name="Chacko J."/>
            <person name="Dinh H."/>
            <person name="Dugan-Rocha S."/>
            <person name="Fowler G."/>
            <person name="Garner T.T."/>
            <person name="Garnes J."/>
            <person name="Gnirke A."/>
            <person name="Hawes A."/>
            <person name="Hernandez J."/>
            <person name="Hines S."/>
            <person name="Holder M."/>
            <person name="Hume J."/>
            <person name="Jhangiani S.N."/>
            <person name="Joshi V."/>
            <person name="Khan Z.M."/>
            <person name="Jackson L."/>
            <person name="Kovar C."/>
            <person name="Kowis A."/>
            <person name="Lee S."/>
            <person name="Lewis L.R."/>
            <person name="Margolis J."/>
            <person name="Morgan M."/>
            <person name="Nazareth L.V."/>
            <person name="Nguyen N."/>
            <person name="Okwuonu G."/>
            <person name="Parker D."/>
            <person name="Richards S."/>
            <person name="Ruiz S.J."/>
            <person name="Santibanez J."/>
            <person name="Savard J."/>
            <person name="Scherer S.E."/>
            <person name="Schneider B."/>
            <person name="Sodergren E."/>
            <person name="Tautz D."/>
            <person name="Vattahil S."/>
            <person name="Villasana D."/>
            <person name="White C.S."/>
            <person name="Wright R."/>
            <person name="Park Y."/>
            <person name="Beeman R.W."/>
            <person name="Lord J."/>
            <person name="Oppert B."/>
            <person name="Lorenzen M."/>
            <person name="Brown S."/>
            <person name="Wang L."/>
            <person name="Savard J."/>
            <person name="Tautz D."/>
            <person name="Richards S."/>
            <person name="Weinstock G."/>
            <person name="Gibbs R.A."/>
            <person name="Liu Y."/>
            <person name="Worley K."/>
            <person name="Weinstock G."/>
            <person name="Elsik C.G."/>
            <person name="Reese J.T."/>
            <person name="Elhaik E."/>
            <person name="Landan G."/>
            <person name="Graur D."/>
            <person name="Arensburger P."/>
            <person name="Atkinson P."/>
            <person name="Beeman R.W."/>
            <person name="Beidler J."/>
            <person name="Brown S.J."/>
            <person name="Demuth J.P."/>
            <person name="Drury D.W."/>
            <person name="Du Y.Z."/>
            <person name="Fujiwara H."/>
            <person name="Lorenzen M."/>
            <person name="Maselli V."/>
            <person name="Osanai M."/>
            <person name="Park Y."/>
            <person name="Robertson H.M."/>
            <person name="Tu Z."/>
            <person name="Wang J.J."/>
            <person name="Wang S."/>
            <person name="Richards S."/>
            <person name="Song H."/>
            <person name="Zhang L."/>
            <person name="Sodergren E."/>
            <person name="Werner D."/>
            <person name="Stanke M."/>
            <person name="Morgenstern B."/>
            <person name="Solovyev V."/>
            <person name="Kosarev P."/>
            <person name="Brown G."/>
            <person name="Chen H.C."/>
            <person name="Ermolaeva O."/>
            <person name="Hlavina W."/>
            <person name="Kapustin Y."/>
            <person name="Kiryutin B."/>
            <person name="Kitts P."/>
            <person name="Maglott D."/>
            <person name="Pruitt K."/>
            <person name="Sapojnikov V."/>
            <person name="Souvorov A."/>
            <person name="Mackey A.J."/>
            <person name="Waterhouse R.M."/>
            <person name="Wyder S."/>
            <person name="Zdobnov E.M."/>
            <person name="Zdobnov E.M."/>
            <person name="Wyder S."/>
            <person name="Kriventseva E.V."/>
            <person name="Kadowaki T."/>
            <person name="Bork P."/>
            <person name="Aranda M."/>
            <person name="Bao R."/>
            <person name="Beermann A."/>
            <person name="Berns N."/>
            <person name="Bolognesi R."/>
            <person name="Bonneton F."/>
            <person name="Bopp D."/>
            <person name="Brown S.J."/>
            <person name="Bucher G."/>
            <person name="Butts T."/>
            <person name="Chaumot A."/>
            <person name="Denell R.E."/>
            <person name="Ferrier D.E."/>
            <person name="Friedrich M."/>
            <person name="Gordon C.M."/>
            <person name="Jindra M."/>
            <person name="Klingler M."/>
            <person name="Lan Q."/>
            <person name="Lattorff H.M."/>
            <person name="Laudet V."/>
            <person name="von Levetsow C."/>
            <person name="Liu Z."/>
            <person name="Lutz R."/>
            <person name="Lynch J.A."/>
            <person name="da Fonseca R.N."/>
            <person name="Posnien N."/>
            <person name="Reuter R."/>
            <person name="Roth S."/>
            <person name="Savard J."/>
            <person name="Schinko J.B."/>
            <person name="Schmitt C."/>
            <person name="Schoppmeier M."/>
            <person name="Schroder R."/>
            <person name="Shippy T.D."/>
            <person name="Simonnet F."/>
            <person name="Marques-Souza H."/>
            <person name="Tautz D."/>
            <person name="Tomoyasu Y."/>
            <person name="Trauner J."/>
            <person name="Van der Zee M."/>
            <person name="Vervoort M."/>
            <person name="Wittkopp N."/>
            <person name="Wimmer E.A."/>
            <person name="Yang X."/>
            <person name="Jones A.K."/>
            <person name="Sattelle D.B."/>
            <person name="Ebert P.R."/>
            <person name="Nelson D."/>
            <person name="Scott J.G."/>
            <person name="Beeman R.W."/>
            <person name="Muthukrishnan S."/>
            <person name="Kramer K.J."/>
            <person name="Arakane Y."/>
            <person name="Beeman R.W."/>
            <person name="Zhu Q."/>
            <person name="Hogenkamp D."/>
            <person name="Dixit R."/>
            <person name="Oppert B."/>
            <person name="Jiang H."/>
            <person name="Zou Z."/>
            <person name="Marshall J."/>
            <person name="Elpidina E."/>
            <person name="Vinokurov K."/>
            <person name="Oppert C."/>
            <person name="Zou Z."/>
            <person name="Evans J."/>
            <person name="Lu Z."/>
            <person name="Zhao P."/>
            <person name="Sumathipala N."/>
            <person name="Altincicek B."/>
            <person name="Vilcinskas A."/>
            <person name="Williams M."/>
            <person name="Hultmark D."/>
            <person name="Hetru C."/>
            <person name="Jiang H."/>
            <person name="Grimmelikhuijzen C.J."/>
            <person name="Hauser F."/>
            <person name="Cazzamali G."/>
            <person name="Williamson M."/>
            <person name="Park Y."/>
            <person name="Li B."/>
            <person name="Tanaka Y."/>
            <person name="Predel R."/>
            <person name="Neupert S."/>
            <person name="Schachtner J."/>
            <person name="Verleyen P."/>
            <person name="Raible F."/>
            <person name="Bork P."/>
            <person name="Friedrich M."/>
            <person name="Walden K.K."/>
            <person name="Robertson H.M."/>
            <person name="Angeli S."/>
            <person name="Foret S."/>
            <person name="Bucher G."/>
            <person name="Schuetz S."/>
            <person name="Maleszka R."/>
            <person name="Wimmer E.A."/>
            <person name="Beeman R.W."/>
            <person name="Lorenzen M."/>
            <person name="Tomoyasu Y."/>
            <person name="Miller S.C."/>
            <person name="Grossmann D."/>
            <person name="Bucher G."/>
        </authorList>
    </citation>
    <scope>NUCLEOTIDE SEQUENCE [LARGE SCALE GENOMIC DNA]</scope>
    <source>
        <strain evidence="15 16">Georgia GA2</strain>
    </source>
</reference>
<comment type="function">
    <text evidence="9">Core component of RNA polymerase III (Pol III) which synthesizes small non-coding RNAs using the four ribonucleoside triphosphates as substrates. Can mediate Pol I proofreading of the nascent RNA transcript. Anchors into the Pol III active site to constantly monitor transcription fidelity, cleaves mis-incorporated 5'-ribonucleotides and restarts the transcription process. Once Pol III reaches the poly(dT) termination signal, can induce Pol III clamp opening and transcription termination. Pol III plays an important role in sensing and limiting infection by intracellular bacteria and DNA viruses. Acts as a nuclear and cytosolic DNA sensor involved in innate immune response. Can sense non-self dsDNA that serves as template for transcription into dsRNA. The non-self RNA polymerase III transcripts, such as Epstein-Barr virus-encoded RNAs (EBERs) induce type I interferon and NF-kappa-B through the RIG-I pathway.</text>
</comment>
<evidence type="ECO:0000256" key="11">
    <source>
        <dbReference type="PIRSR" id="PIRSR005586-1"/>
    </source>
</evidence>
<comment type="function">
    <text evidence="10">DNA-dependent RNA polymerase catalyzes the transcription of DNA into RNA using the four ribonucleoside triphosphates as substrates.</text>
</comment>
<evidence type="ECO:0000256" key="7">
    <source>
        <dbReference type="ARBA" id="ARBA00023242"/>
    </source>
</evidence>
<feature type="binding site" evidence="11">
    <location>
        <position position="5"/>
    </location>
    <ligand>
        <name>Zn(2+)</name>
        <dbReference type="ChEBI" id="CHEBI:29105"/>
        <label>1</label>
    </ligand>
</feature>
<evidence type="ECO:0000256" key="5">
    <source>
        <dbReference type="ARBA" id="ARBA00022833"/>
    </source>
</evidence>
<evidence type="ECO:0000256" key="3">
    <source>
        <dbReference type="ARBA" id="ARBA00022723"/>
    </source>
</evidence>
<feature type="binding site" evidence="11">
    <location>
        <position position="72"/>
    </location>
    <ligand>
        <name>Zn(2+)</name>
        <dbReference type="ChEBI" id="CHEBI:29105"/>
        <label>2</label>
    </ligand>
</feature>
<keyword evidence="16" id="KW-1185">Reference proteome</keyword>
<dbReference type="EMBL" id="KQ971307">
    <property type="protein sequence ID" value="EFA11622.1"/>
    <property type="molecule type" value="Genomic_DNA"/>
</dbReference>
<dbReference type="SUPFAM" id="SSF57783">
    <property type="entry name" value="Zinc beta-ribbon"/>
    <property type="match status" value="1"/>
</dbReference>
<keyword evidence="6 10" id="KW-0804">Transcription</keyword>